<dbReference type="Pfam" id="PF00072">
    <property type="entry name" value="Response_reg"/>
    <property type="match status" value="2"/>
</dbReference>
<feature type="domain" description="GGDEF" evidence="3">
    <location>
        <begin position="267"/>
        <end position="400"/>
    </location>
</feature>
<dbReference type="InterPro" id="IPR001789">
    <property type="entry name" value="Sig_transdc_resp-reg_receiver"/>
</dbReference>
<evidence type="ECO:0000259" key="2">
    <source>
        <dbReference type="PROSITE" id="PS50110"/>
    </source>
</evidence>
<dbReference type="SUPFAM" id="SSF47226">
    <property type="entry name" value="Histidine-containing phosphotransfer domain, HPT domain"/>
    <property type="match status" value="1"/>
</dbReference>
<dbReference type="RefSeq" id="WP_377350777.1">
    <property type="nucleotide sequence ID" value="NZ_JBHLTP010000013.1"/>
</dbReference>
<feature type="modified residue" description="4-aspartylphosphate" evidence="1">
    <location>
        <position position="470"/>
    </location>
</feature>
<feature type="domain" description="Response regulatory" evidence="2">
    <location>
        <begin position="112"/>
        <end position="227"/>
    </location>
</feature>
<sequence length="540" mass="61814">MKKYQEKFLTRVKATLETWELQSSVEHTEIYHFLHSLKGTALSIGLEGLTTQAAKLLDKINESDIRIWTYEEWKPFIAPVQEEVDQYHIHNLPETELEPISMLKDTDVSGPLVLVVEDDIEMLTFLKDHLEPYYSVLVAASVEKAVSIFYGQKPDYVIVDIYLGEETGFEILEEIVDKARKSLIPTMLISADSSLQIKTKAYRSGAFDFLAKPFHPEELLSILENRLRYRNTVNQQILTDKLTGAYNRKFLEDELLRQWNEYKRDDYPFSVAMLDIDRFKSVNDTYGHDVGDIILQRLSDMIHSNKRSGDFFIRYGGEEFTVLMPKTTTEQAIVLLNRLRESFARMELSFGESPLSCTFSSGVSTVSSHTGNPNELIKQADIALYQAKRHGRNQVRKFISGEAKMEPAEENVLHIGIVDDDPVIRELLEDQLAGMSIPNHRVAFSYFPDGRSFLDANWTSQQGKFMLLLDGVMPDMDGLHVLEQLRDEANDVVIIMLTARKKDQDIVKALELGADDYITKPFSVKEVEARVKRLANRLLV</sequence>
<protein>
    <submittedName>
        <fullName evidence="4">Diguanylate cyclase</fullName>
        <ecNumber evidence="4">2.7.7.65</ecNumber>
    </submittedName>
</protein>
<keyword evidence="4" id="KW-0808">Transferase</keyword>
<reference evidence="4 5" key="1">
    <citation type="submission" date="2024-09" db="EMBL/GenBank/DDBJ databases">
        <authorList>
            <person name="Sun Q."/>
            <person name="Mori K."/>
        </authorList>
    </citation>
    <scope>NUCLEOTIDE SEQUENCE [LARGE SCALE GENOMIC DNA]</scope>
    <source>
        <strain evidence="4 5">NCAIM B.02529</strain>
    </source>
</reference>
<feature type="modified residue" description="4-aspartylphosphate" evidence="1">
    <location>
        <position position="160"/>
    </location>
</feature>
<accession>A0ABV6LT94</accession>
<dbReference type="SUPFAM" id="SSF52172">
    <property type="entry name" value="CheY-like"/>
    <property type="match status" value="2"/>
</dbReference>
<evidence type="ECO:0000256" key="1">
    <source>
        <dbReference type="PROSITE-ProRule" id="PRU00169"/>
    </source>
</evidence>
<evidence type="ECO:0000313" key="4">
    <source>
        <dbReference type="EMBL" id="MFC0525468.1"/>
    </source>
</evidence>
<name>A0ABV6LT94_9BACI</name>
<dbReference type="EMBL" id="JBHLTP010000013">
    <property type="protein sequence ID" value="MFC0525468.1"/>
    <property type="molecule type" value="Genomic_DNA"/>
</dbReference>
<dbReference type="CDD" id="cd01949">
    <property type="entry name" value="GGDEF"/>
    <property type="match status" value="1"/>
</dbReference>
<dbReference type="Gene3D" id="3.30.70.270">
    <property type="match status" value="1"/>
</dbReference>
<dbReference type="Gene3D" id="3.40.50.2300">
    <property type="match status" value="2"/>
</dbReference>
<dbReference type="SUPFAM" id="SSF55073">
    <property type="entry name" value="Nucleotide cyclase"/>
    <property type="match status" value="1"/>
</dbReference>
<proteinExistence type="predicted"/>
<dbReference type="CDD" id="cd00156">
    <property type="entry name" value="REC"/>
    <property type="match status" value="1"/>
</dbReference>
<dbReference type="PROSITE" id="PS50887">
    <property type="entry name" value="GGDEF"/>
    <property type="match status" value="1"/>
</dbReference>
<dbReference type="InterPro" id="IPR036641">
    <property type="entry name" value="HPT_dom_sf"/>
</dbReference>
<dbReference type="Proteomes" id="UP001589836">
    <property type="component" value="Unassembled WGS sequence"/>
</dbReference>
<gene>
    <name evidence="4" type="ORF">ACFFGV_17935</name>
</gene>
<dbReference type="PANTHER" id="PTHR45138:SF9">
    <property type="entry name" value="DIGUANYLATE CYCLASE DGCM-RELATED"/>
    <property type="match status" value="1"/>
</dbReference>
<evidence type="ECO:0000259" key="3">
    <source>
        <dbReference type="PROSITE" id="PS50887"/>
    </source>
</evidence>
<dbReference type="CDD" id="cd17574">
    <property type="entry name" value="REC_OmpR"/>
    <property type="match status" value="1"/>
</dbReference>
<dbReference type="InterPro" id="IPR050469">
    <property type="entry name" value="Diguanylate_Cyclase"/>
</dbReference>
<dbReference type="NCBIfam" id="TIGR00254">
    <property type="entry name" value="GGDEF"/>
    <property type="match status" value="1"/>
</dbReference>
<dbReference type="GO" id="GO:0052621">
    <property type="term" value="F:diguanylate cyclase activity"/>
    <property type="evidence" value="ECO:0007669"/>
    <property type="project" value="UniProtKB-EC"/>
</dbReference>
<comment type="caution">
    <text evidence="4">The sequence shown here is derived from an EMBL/GenBank/DDBJ whole genome shotgun (WGS) entry which is preliminary data.</text>
</comment>
<dbReference type="InterPro" id="IPR000160">
    <property type="entry name" value="GGDEF_dom"/>
</dbReference>
<dbReference type="PANTHER" id="PTHR45138">
    <property type="entry name" value="REGULATORY COMPONENTS OF SENSORY TRANSDUCTION SYSTEM"/>
    <property type="match status" value="1"/>
</dbReference>
<dbReference type="Pfam" id="PF00990">
    <property type="entry name" value="GGDEF"/>
    <property type="match status" value="1"/>
</dbReference>
<dbReference type="SMART" id="SM00448">
    <property type="entry name" value="REC"/>
    <property type="match status" value="2"/>
</dbReference>
<keyword evidence="4" id="KW-0548">Nucleotidyltransferase</keyword>
<keyword evidence="5" id="KW-1185">Reference proteome</keyword>
<dbReference type="InterPro" id="IPR043128">
    <property type="entry name" value="Rev_trsase/Diguanyl_cyclase"/>
</dbReference>
<dbReference type="InterPro" id="IPR011006">
    <property type="entry name" value="CheY-like_superfamily"/>
</dbReference>
<dbReference type="InterPro" id="IPR029787">
    <property type="entry name" value="Nucleotide_cyclase"/>
</dbReference>
<evidence type="ECO:0000313" key="5">
    <source>
        <dbReference type="Proteomes" id="UP001589836"/>
    </source>
</evidence>
<dbReference type="PROSITE" id="PS50110">
    <property type="entry name" value="RESPONSE_REGULATORY"/>
    <property type="match status" value="2"/>
</dbReference>
<dbReference type="SMART" id="SM00267">
    <property type="entry name" value="GGDEF"/>
    <property type="match status" value="1"/>
</dbReference>
<feature type="domain" description="Response regulatory" evidence="2">
    <location>
        <begin position="414"/>
        <end position="535"/>
    </location>
</feature>
<dbReference type="EC" id="2.7.7.65" evidence="4"/>
<keyword evidence="1" id="KW-0597">Phosphoprotein</keyword>
<organism evidence="4 5">
    <name type="scientific">Pontibacillus salicampi</name>
    <dbReference type="NCBI Taxonomy" id="1449801"/>
    <lineage>
        <taxon>Bacteria</taxon>
        <taxon>Bacillati</taxon>
        <taxon>Bacillota</taxon>
        <taxon>Bacilli</taxon>
        <taxon>Bacillales</taxon>
        <taxon>Bacillaceae</taxon>
        <taxon>Pontibacillus</taxon>
    </lineage>
</organism>